<gene>
    <name evidence="2" type="ORF">CANVERA_P3512</name>
</gene>
<dbReference type="OrthoDB" id="4093337at2759"/>
<feature type="signal peptide" evidence="1">
    <location>
        <begin position="1"/>
        <end position="18"/>
    </location>
</feature>
<name>A0A9W4XM85_9ASCO</name>
<protein>
    <submittedName>
        <fullName evidence="2">Uncharacterized protein</fullName>
    </submittedName>
</protein>
<dbReference type="EMBL" id="CANTUO010000003">
    <property type="protein sequence ID" value="CAI5759003.1"/>
    <property type="molecule type" value="Genomic_DNA"/>
</dbReference>
<organism evidence="2 3">
    <name type="scientific">Candida verbasci</name>
    <dbReference type="NCBI Taxonomy" id="1227364"/>
    <lineage>
        <taxon>Eukaryota</taxon>
        <taxon>Fungi</taxon>
        <taxon>Dikarya</taxon>
        <taxon>Ascomycota</taxon>
        <taxon>Saccharomycotina</taxon>
        <taxon>Pichiomycetes</taxon>
        <taxon>Debaryomycetaceae</taxon>
        <taxon>Candida/Lodderomyces clade</taxon>
        <taxon>Candida</taxon>
    </lineage>
</organism>
<dbReference type="Proteomes" id="UP001152885">
    <property type="component" value="Unassembled WGS sequence"/>
</dbReference>
<accession>A0A9W4XM85</accession>
<sequence>MKLLNTLFAFFCLSITLGNIINTPIGSELVVRADDSQDYPPTLEALDEYLKELVAVVTGVEPQDQVANYSSLSKRATENQALTAALVALNRSGQGVQIVHGLATNPLSQPSTIDLIEQYIINTGLTKILSAADGSDLAVSLVMRFFINPALIPNLWNILVTLWNNGVIGIPGFSKRLILDLVGDILGGIQQSIVQSVLTLFNAITDLESICISVNKSGIGVSIVDDLLTTSDGQTFVVRLITSIVNNNVITFSGLISALQDSGVVVNTFTKIIADSNYRKIIFIWAVQQLVAVIQYIF</sequence>
<feature type="chain" id="PRO_5040898833" evidence="1">
    <location>
        <begin position="19"/>
        <end position="298"/>
    </location>
</feature>
<keyword evidence="1" id="KW-0732">Signal</keyword>
<evidence type="ECO:0000256" key="1">
    <source>
        <dbReference type="SAM" id="SignalP"/>
    </source>
</evidence>
<proteinExistence type="predicted"/>
<comment type="caution">
    <text evidence="2">The sequence shown here is derived from an EMBL/GenBank/DDBJ whole genome shotgun (WGS) entry which is preliminary data.</text>
</comment>
<reference evidence="2" key="1">
    <citation type="submission" date="2022-12" db="EMBL/GenBank/DDBJ databases">
        <authorList>
            <person name="Brejova B."/>
        </authorList>
    </citation>
    <scope>NUCLEOTIDE SEQUENCE</scope>
</reference>
<evidence type="ECO:0000313" key="2">
    <source>
        <dbReference type="EMBL" id="CAI5759003.1"/>
    </source>
</evidence>
<evidence type="ECO:0000313" key="3">
    <source>
        <dbReference type="Proteomes" id="UP001152885"/>
    </source>
</evidence>
<dbReference type="AlphaFoldDB" id="A0A9W4XM85"/>
<keyword evidence="3" id="KW-1185">Reference proteome</keyword>